<dbReference type="Gene3D" id="3.90.75.10">
    <property type="entry name" value="Homing Intron 3 (I-ppo) Encoded Endonuclease, Chain A"/>
    <property type="match status" value="1"/>
</dbReference>
<dbReference type="Proteomes" id="UP001500274">
    <property type="component" value="Unassembled WGS sequence"/>
</dbReference>
<dbReference type="InterPro" id="IPR044925">
    <property type="entry name" value="His-Me_finger_sf"/>
</dbReference>
<evidence type="ECO:0000313" key="3">
    <source>
        <dbReference type="Proteomes" id="UP001500274"/>
    </source>
</evidence>
<evidence type="ECO:0000259" key="1">
    <source>
        <dbReference type="Pfam" id="PF13392"/>
    </source>
</evidence>
<feature type="domain" description="HNH nuclease" evidence="1">
    <location>
        <begin position="54"/>
        <end position="98"/>
    </location>
</feature>
<keyword evidence="2" id="KW-0378">Hydrolase</keyword>
<dbReference type="InterPro" id="IPR044930">
    <property type="entry name" value="Homing_endonuclease_His-Me"/>
</dbReference>
<comment type="caution">
    <text evidence="2">The sequence shown here is derived from an EMBL/GenBank/DDBJ whole genome shotgun (WGS) entry which is preliminary data.</text>
</comment>
<keyword evidence="2" id="KW-0255">Endonuclease</keyword>
<keyword evidence="3" id="KW-1185">Reference proteome</keyword>
<dbReference type="GO" id="GO:0004519">
    <property type="term" value="F:endonuclease activity"/>
    <property type="evidence" value="ECO:0007669"/>
    <property type="project" value="UniProtKB-KW"/>
</dbReference>
<evidence type="ECO:0000313" key="2">
    <source>
        <dbReference type="EMBL" id="GAA2577764.1"/>
    </source>
</evidence>
<gene>
    <name evidence="2" type="ORF">GCM10009862_16360</name>
</gene>
<proteinExistence type="predicted"/>
<accession>A0ABN3PBT9</accession>
<dbReference type="Pfam" id="PF13392">
    <property type="entry name" value="HNH_3"/>
    <property type="match status" value="1"/>
</dbReference>
<dbReference type="InterPro" id="IPR003615">
    <property type="entry name" value="HNH_nuc"/>
</dbReference>
<protein>
    <submittedName>
        <fullName evidence="2">HNH endonuclease</fullName>
    </submittedName>
</protein>
<keyword evidence="2" id="KW-0540">Nuclease</keyword>
<dbReference type="SUPFAM" id="SSF54060">
    <property type="entry name" value="His-Me finger endonucleases"/>
    <property type="match status" value="1"/>
</dbReference>
<sequence length="165" mass="18184">MSSKRPSRGALDGLTLAQRVDHYGYTVTPLGCWEFDGPRDIRGYGVLGAGGHKYFAHRVAFERSVRALLSGELVRHRCDNPPCVNPDHLEAGSHADNAADKMRRGRFTKLTGRSNGNARLDPSKVSEIRKLATAGLSRQAIADRFAISKATVSQIVTRRTWKEVP</sequence>
<name>A0ABN3PBT9_9MICO</name>
<dbReference type="EMBL" id="BAAARI010000011">
    <property type="protein sequence ID" value="GAA2577764.1"/>
    <property type="molecule type" value="Genomic_DNA"/>
</dbReference>
<reference evidence="2 3" key="1">
    <citation type="journal article" date="2019" name="Int. J. Syst. Evol. Microbiol.">
        <title>The Global Catalogue of Microorganisms (GCM) 10K type strain sequencing project: providing services to taxonomists for standard genome sequencing and annotation.</title>
        <authorList>
            <consortium name="The Broad Institute Genomics Platform"/>
            <consortium name="The Broad Institute Genome Sequencing Center for Infectious Disease"/>
            <person name="Wu L."/>
            <person name="Ma J."/>
        </authorList>
    </citation>
    <scope>NUCLEOTIDE SEQUENCE [LARGE SCALE GENOMIC DNA]</scope>
    <source>
        <strain evidence="2 3">JCM 16365</strain>
    </source>
</reference>
<organism evidence="2 3">
    <name type="scientific">Microbacterium binotii</name>
    <dbReference type="NCBI Taxonomy" id="462710"/>
    <lineage>
        <taxon>Bacteria</taxon>
        <taxon>Bacillati</taxon>
        <taxon>Actinomycetota</taxon>
        <taxon>Actinomycetes</taxon>
        <taxon>Micrococcales</taxon>
        <taxon>Microbacteriaceae</taxon>
        <taxon>Microbacterium</taxon>
    </lineage>
</organism>